<keyword evidence="7" id="KW-0597">Phosphoprotein</keyword>
<evidence type="ECO:0000256" key="3">
    <source>
        <dbReference type="ARBA" id="ARBA00023012"/>
    </source>
</evidence>
<dbReference type="InterPro" id="IPR011006">
    <property type="entry name" value="CheY-like_superfamily"/>
</dbReference>
<dbReference type="SUPFAM" id="SSF46894">
    <property type="entry name" value="C-terminal effector domain of the bipartite response regulators"/>
    <property type="match status" value="1"/>
</dbReference>
<evidence type="ECO:0000256" key="1">
    <source>
        <dbReference type="ARBA" id="ARBA00004496"/>
    </source>
</evidence>
<dbReference type="GO" id="GO:0000160">
    <property type="term" value="P:phosphorelay signal transduction system"/>
    <property type="evidence" value="ECO:0007669"/>
    <property type="project" value="UniProtKB-KW"/>
</dbReference>
<evidence type="ECO:0000256" key="4">
    <source>
        <dbReference type="ARBA" id="ARBA00023015"/>
    </source>
</evidence>
<comment type="similarity">
    <text evidence="2">Belongs to the AfsR/DnrI/RedD regulatory family.</text>
</comment>
<evidence type="ECO:0000313" key="9">
    <source>
        <dbReference type="EMBL" id="XDI37684.1"/>
    </source>
</evidence>
<dbReference type="Pfam" id="PF03704">
    <property type="entry name" value="BTAD"/>
    <property type="match status" value="1"/>
</dbReference>
<dbReference type="RefSeq" id="WP_368505013.1">
    <property type="nucleotide sequence ID" value="NZ_CP162551.1"/>
</dbReference>
<dbReference type="SMART" id="SM01043">
    <property type="entry name" value="BTAD"/>
    <property type="match status" value="1"/>
</dbReference>
<evidence type="ECO:0000259" key="8">
    <source>
        <dbReference type="PROSITE" id="PS50110"/>
    </source>
</evidence>
<dbReference type="Pfam" id="PF00072">
    <property type="entry name" value="Response_reg"/>
    <property type="match status" value="1"/>
</dbReference>
<dbReference type="Gene3D" id="3.40.50.2300">
    <property type="match status" value="1"/>
</dbReference>
<name>A0AB39BV85_9BACI</name>
<evidence type="ECO:0000256" key="2">
    <source>
        <dbReference type="ARBA" id="ARBA00005820"/>
    </source>
</evidence>
<dbReference type="AlphaFoldDB" id="A0AB39BV85"/>
<dbReference type="InterPro" id="IPR001789">
    <property type="entry name" value="Sig_transdc_resp-reg_receiver"/>
</dbReference>
<comment type="subcellular location">
    <subcellularLocation>
        <location evidence="1">Cytoplasm</location>
    </subcellularLocation>
</comment>
<dbReference type="Pfam" id="PF00486">
    <property type="entry name" value="Trans_reg_C"/>
    <property type="match status" value="1"/>
</dbReference>
<evidence type="ECO:0000256" key="7">
    <source>
        <dbReference type="PROSITE-ProRule" id="PRU00169"/>
    </source>
</evidence>
<dbReference type="GO" id="GO:0006355">
    <property type="term" value="P:regulation of DNA-templated transcription"/>
    <property type="evidence" value="ECO:0007669"/>
    <property type="project" value="InterPro"/>
</dbReference>
<dbReference type="SMART" id="SM00862">
    <property type="entry name" value="Trans_reg_C"/>
    <property type="match status" value="1"/>
</dbReference>
<dbReference type="PROSITE" id="PS50110">
    <property type="entry name" value="RESPONSE_REGULATORY"/>
    <property type="match status" value="1"/>
</dbReference>
<dbReference type="SMART" id="SM00448">
    <property type="entry name" value="REC"/>
    <property type="match status" value="1"/>
</dbReference>
<evidence type="ECO:0000256" key="5">
    <source>
        <dbReference type="ARBA" id="ARBA00023125"/>
    </source>
</evidence>
<dbReference type="PANTHER" id="PTHR35807:SF2">
    <property type="entry name" value="TRANSCRIPTIONAL ACTIVATOR DOMAIN"/>
    <property type="match status" value="1"/>
</dbReference>
<dbReference type="InterPro" id="IPR001867">
    <property type="entry name" value="OmpR/PhoB-type_DNA-bd"/>
</dbReference>
<dbReference type="SUPFAM" id="SSF48452">
    <property type="entry name" value="TPR-like"/>
    <property type="match status" value="1"/>
</dbReference>
<evidence type="ECO:0000256" key="6">
    <source>
        <dbReference type="ARBA" id="ARBA00023163"/>
    </source>
</evidence>
<dbReference type="GO" id="GO:0003677">
    <property type="term" value="F:DNA binding"/>
    <property type="evidence" value="ECO:0007669"/>
    <property type="project" value="UniProtKB-KW"/>
</dbReference>
<dbReference type="InterPro" id="IPR036388">
    <property type="entry name" value="WH-like_DNA-bd_sf"/>
</dbReference>
<dbReference type="GO" id="GO:0005737">
    <property type="term" value="C:cytoplasm"/>
    <property type="evidence" value="ECO:0007669"/>
    <property type="project" value="UniProtKB-SubCell"/>
</dbReference>
<accession>A0AB39BV85</accession>
<feature type="domain" description="Response regulatory" evidence="8">
    <location>
        <begin position="3"/>
        <end position="117"/>
    </location>
</feature>
<dbReference type="Gene3D" id="1.25.40.10">
    <property type="entry name" value="Tetratricopeptide repeat domain"/>
    <property type="match status" value="1"/>
</dbReference>
<feature type="modified residue" description="4-aspartylphosphate" evidence="7">
    <location>
        <position position="54"/>
    </location>
</feature>
<keyword evidence="6" id="KW-0804">Transcription</keyword>
<dbReference type="SUPFAM" id="SSF52172">
    <property type="entry name" value="CheY-like"/>
    <property type="match status" value="1"/>
</dbReference>
<keyword evidence="4" id="KW-0805">Transcription regulation</keyword>
<dbReference type="InterPro" id="IPR011990">
    <property type="entry name" value="TPR-like_helical_dom_sf"/>
</dbReference>
<proteinExistence type="inferred from homology"/>
<dbReference type="InterPro" id="IPR051677">
    <property type="entry name" value="AfsR-DnrI-RedD_regulator"/>
</dbReference>
<sequence length="372" mass="43449">MIRAIVVDDEVLSLAFMEKKLKEVGGVEVVATFSDSSVVIESVSNVAFDVAFLDIDMGKVSGLDLAEQLMHHHKNVQIVFATAFKDYAIQAFELNSIDYLLKPVIKQRLLKTIQRLEQKIKPEAVSVMPDKKETLSITSFGGLVVSYGDHMIKWKTSKVKELFAFLLTHHDQYVDRDHILDQLWPEYDYKKAKVYLHTSISYLRQLLKGYGYVSVITFQANKYKLRLDQFQWDLLAFDQLDIATFKLTDDNVGQMEKVIEAYKGDYLEREGYDWAREKMILIQAKYIKLLEHLSDYFQQIHARDLYVCMVKRLLQQNPYSEKYVQQLMNYYIHVGERREAIKVYQDFKELLNEELGIMPAHSTRAVYHTIVN</sequence>
<keyword evidence="3" id="KW-0902">Two-component regulatory system</keyword>
<reference evidence="9" key="1">
    <citation type="submission" date="2024-07" db="EMBL/GenBank/DDBJ databases">
        <title>Identification and characteristics of an arsenic-resistant bacterial isolate, which belongs to a novel species.</title>
        <authorList>
            <person name="Juszczyk A."/>
            <person name="Kowalczyk A."/>
            <person name="Was K."/>
            <person name="Kosowicz W."/>
            <person name="Budzyn A."/>
            <person name="Latowski D."/>
        </authorList>
    </citation>
    <scope>NUCLEOTIDE SEQUENCE</scope>
    <source>
        <strain evidence="9">As8PL</strain>
    </source>
</reference>
<organism evidence="9">
    <name type="scientific">Alkalihalophilus sp. As8PL</name>
    <dbReference type="NCBI Taxonomy" id="3237103"/>
    <lineage>
        <taxon>Bacteria</taxon>
        <taxon>Bacillati</taxon>
        <taxon>Bacillota</taxon>
        <taxon>Bacilli</taxon>
        <taxon>Bacillales</taxon>
        <taxon>Bacillaceae</taxon>
        <taxon>Alkalihalophilus</taxon>
    </lineage>
</organism>
<dbReference type="PANTHER" id="PTHR35807">
    <property type="entry name" value="TRANSCRIPTIONAL REGULATOR REDD-RELATED"/>
    <property type="match status" value="1"/>
</dbReference>
<dbReference type="InterPro" id="IPR005158">
    <property type="entry name" value="BTAD"/>
</dbReference>
<dbReference type="InterPro" id="IPR016032">
    <property type="entry name" value="Sig_transdc_resp-reg_C-effctor"/>
</dbReference>
<gene>
    <name evidence="9" type="ORF">AB3N04_05025</name>
</gene>
<protein>
    <submittedName>
        <fullName evidence="9">Response regulator</fullName>
    </submittedName>
</protein>
<dbReference type="EMBL" id="CP162551">
    <property type="protein sequence ID" value="XDI37684.1"/>
    <property type="molecule type" value="Genomic_DNA"/>
</dbReference>
<keyword evidence="5" id="KW-0238">DNA-binding</keyword>
<dbReference type="Gene3D" id="1.10.10.10">
    <property type="entry name" value="Winged helix-like DNA-binding domain superfamily/Winged helix DNA-binding domain"/>
    <property type="match status" value="1"/>
</dbReference>